<dbReference type="EMBL" id="JASSZA010000020">
    <property type="protein sequence ID" value="KAK2085825.1"/>
    <property type="molecule type" value="Genomic_DNA"/>
</dbReference>
<dbReference type="Proteomes" id="UP001266305">
    <property type="component" value="Unassembled WGS sequence"/>
</dbReference>
<name>A0ABQ9TMU0_SAGOE</name>
<evidence type="ECO:0000256" key="9">
    <source>
        <dbReference type="SAM" id="MobiDB-lite"/>
    </source>
</evidence>
<keyword evidence="7" id="KW-0539">Nucleus</keyword>
<keyword evidence="2" id="KW-0479">Metal-binding</keyword>
<gene>
    <name evidence="11" type="ORF">P7K49_035250</name>
</gene>
<evidence type="ECO:0000313" key="12">
    <source>
        <dbReference type="Proteomes" id="UP001266305"/>
    </source>
</evidence>
<dbReference type="PROSITE" id="PS00028">
    <property type="entry name" value="ZINC_FINGER_C2H2_1"/>
    <property type="match status" value="4"/>
</dbReference>
<dbReference type="PANTHER" id="PTHR24381">
    <property type="entry name" value="ZINC FINGER PROTEIN"/>
    <property type="match status" value="1"/>
</dbReference>
<evidence type="ECO:0000256" key="6">
    <source>
        <dbReference type="ARBA" id="ARBA00023125"/>
    </source>
</evidence>
<feature type="compositionally biased region" description="Basic and acidic residues" evidence="9">
    <location>
        <begin position="334"/>
        <end position="348"/>
    </location>
</feature>
<feature type="domain" description="C2H2-type" evidence="10">
    <location>
        <begin position="254"/>
        <end position="282"/>
    </location>
</feature>
<feature type="region of interest" description="Disordered" evidence="9">
    <location>
        <begin position="333"/>
        <end position="360"/>
    </location>
</feature>
<proteinExistence type="predicted"/>
<evidence type="ECO:0000256" key="5">
    <source>
        <dbReference type="ARBA" id="ARBA00022833"/>
    </source>
</evidence>
<sequence>MPRAVTEQKQYMGKQPDQDENQRPRWWCPCLKGHTLCGRLGAGASPPDKGAVVPCIQFLWKVGLRPEIPQITEGEEPLWCDQSRRLYTLHEAQTNHIPVNIWEGLAPLPLTSVKCGTHFTEVRTQATYHRSLCADAATSRSSACVQGHLGLCMSEVRHSPWTTQVPARDGGTFLELPGGNPRSLENSLDQEVTIEIVLSSSGDEDSQHGPYCTEERKSRTEEPRSPTEKQHSLPASHRSSAEAGAEVQSSRKSYVCPNCGKIFRWRVNFIRHLRSRREREKPHECSVCGELFSDSEDLDGHLESHEAQKPYQCGACGKSFRLNSHLLSHRRIHLQPDRLQPVEKREQEGSEDVDEGPNDPLENGKAKLSFQCCDCGKAFQRHDHLARHRSHFHLKDQARPFRCRYCVKSFMHNCDLLRHERLHMKRRSKQALNSY</sequence>
<comment type="caution">
    <text evidence="11">The sequence shown here is derived from an EMBL/GenBank/DDBJ whole genome shotgun (WGS) entry which is preliminary data.</text>
</comment>
<evidence type="ECO:0000256" key="3">
    <source>
        <dbReference type="ARBA" id="ARBA00022737"/>
    </source>
</evidence>
<keyword evidence="12" id="KW-1185">Reference proteome</keyword>
<dbReference type="PANTHER" id="PTHR24381:SF390">
    <property type="entry name" value="ZINC FINGER PROTEIN 37 HOMOLOG"/>
    <property type="match status" value="1"/>
</dbReference>
<feature type="region of interest" description="Disordered" evidence="9">
    <location>
        <begin position="163"/>
        <end position="247"/>
    </location>
</feature>
<keyword evidence="5" id="KW-0862">Zinc</keyword>
<evidence type="ECO:0000256" key="7">
    <source>
        <dbReference type="ARBA" id="ARBA00023242"/>
    </source>
</evidence>
<protein>
    <recommendedName>
        <fullName evidence="10">C2H2-type domain-containing protein</fullName>
    </recommendedName>
</protein>
<comment type="subcellular location">
    <subcellularLocation>
        <location evidence="1">Nucleus</location>
    </subcellularLocation>
</comment>
<evidence type="ECO:0000256" key="4">
    <source>
        <dbReference type="ARBA" id="ARBA00022771"/>
    </source>
</evidence>
<dbReference type="InterPro" id="IPR013087">
    <property type="entry name" value="Znf_C2H2_type"/>
</dbReference>
<evidence type="ECO:0000256" key="8">
    <source>
        <dbReference type="PROSITE-ProRule" id="PRU00042"/>
    </source>
</evidence>
<keyword evidence="6" id="KW-0238">DNA-binding</keyword>
<evidence type="ECO:0000256" key="1">
    <source>
        <dbReference type="ARBA" id="ARBA00004123"/>
    </source>
</evidence>
<keyword evidence="4 8" id="KW-0863">Zinc-finger</keyword>
<reference evidence="11 12" key="1">
    <citation type="submission" date="2023-05" db="EMBL/GenBank/DDBJ databases">
        <title>B98-5 Cell Line De Novo Hybrid Assembly: An Optical Mapping Approach.</title>
        <authorList>
            <person name="Kananen K."/>
            <person name="Auerbach J.A."/>
            <person name="Kautto E."/>
            <person name="Blachly J.S."/>
        </authorList>
    </citation>
    <scope>NUCLEOTIDE SEQUENCE [LARGE SCALE GENOMIC DNA]</scope>
    <source>
        <strain evidence="11">B95-8</strain>
        <tissue evidence="11">Cell line</tissue>
    </source>
</reference>
<evidence type="ECO:0000313" key="11">
    <source>
        <dbReference type="EMBL" id="KAK2085825.1"/>
    </source>
</evidence>
<organism evidence="11 12">
    <name type="scientific">Saguinus oedipus</name>
    <name type="common">Cotton-top tamarin</name>
    <name type="synonym">Oedipomidas oedipus</name>
    <dbReference type="NCBI Taxonomy" id="9490"/>
    <lineage>
        <taxon>Eukaryota</taxon>
        <taxon>Metazoa</taxon>
        <taxon>Chordata</taxon>
        <taxon>Craniata</taxon>
        <taxon>Vertebrata</taxon>
        <taxon>Euteleostomi</taxon>
        <taxon>Mammalia</taxon>
        <taxon>Eutheria</taxon>
        <taxon>Euarchontoglires</taxon>
        <taxon>Primates</taxon>
        <taxon>Haplorrhini</taxon>
        <taxon>Platyrrhini</taxon>
        <taxon>Cebidae</taxon>
        <taxon>Callitrichinae</taxon>
        <taxon>Saguinus</taxon>
    </lineage>
</organism>
<feature type="compositionally biased region" description="Basic and acidic residues" evidence="9">
    <location>
        <begin position="213"/>
        <end position="231"/>
    </location>
</feature>
<accession>A0ABQ9TMU0</accession>
<feature type="domain" description="C2H2-type" evidence="10">
    <location>
        <begin position="283"/>
        <end position="310"/>
    </location>
</feature>
<dbReference type="SUPFAM" id="SSF57667">
    <property type="entry name" value="beta-beta-alpha zinc fingers"/>
    <property type="match status" value="3"/>
</dbReference>
<dbReference type="InterPro" id="IPR036236">
    <property type="entry name" value="Znf_C2H2_sf"/>
</dbReference>
<feature type="domain" description="C2H2-type" evidence="10">
    <location>
        <begin position="370"/>
        <end position="398"/>
    </location>
</feature>
<dbReference type="Gene3D" id="3.30.160.60">
    <property type="entry name" value="Classic Zinc Finger"/>
    <property type="match status" value="4"/>
</dbReference>
<dbReference type="PROSITE" id="PS50157">
    <property type="entry name" value="ZINC_FINGER_C2H2_2"/>
    <property type="match status" value="5"/>
</dbReference>
<feature type="domain" description="C2H2-type" evidence="10">
    <location>
        <begin position="401"/>
        <end position="428"/>
    </location>
</feature>
<feature type="domain" description="C2H2-type" evidence="10">
    <location>
        <begin position="311"/>
        <end position="338"/>
    </location>
</feature>
<feature type="region of interest" description="Disordered" evidence="9">
    <location>
        <begin position="1"/>
        <end position="21"/>
    </location>
</feature>
<dbReference type="Pfam" id="PF00096">
    <property type="entry name" value="zf-C2H2"/>
    <property type="match status" value="2"/>
</dbReference>
<keyword evidence="3" id="KW-0677">Repeat</keyword>
<dbReference type="SMART" id="SM00355">
    <property type="entry name" value="ZnF_C2H2"/>
    <property type="match status" value="5"/>
</dbReference>
<evidence type="ECO:0000259" key="10">
    <source>
        <dbReference type="PROSITE" id="PS50157"/>
    </source>
</evidence>
<evidence type="ECO:0000256" key="2">
    <source>
        <dbReference type="ARBA" id="ARBA00022723"/>
    </source>
</evidence>